<dbReference type="InterPro" id="IPR007214">
    <property type="entry name" value="YbaK/aa-tRNA-synth-assoc-dom"/>
</dbReference>
<dbReference type="PANTHER" id="PTHR30411:SF0">
    <property type="entry name" value="CYS-TRNA(PRO)_CYS-TRNA(CYS) DEACYLASE YBAK"/>
    <property type="match status" value="1"/>
</dbReference>
<evidence type="ECO:0000256" key="2">
    <source>
        <dbReference type="ARBA" id="ARBA00022917"/>
    </source>
</evidence>
<reference evidence="6 7" key="1">
    <citation type="submission" date="2013-05" db="EMBL/GenBank/DDBJ databases">
        <title>Genome assembly of Chondromyces apiculatus DSM 436.</title>
        <authorList>
            <person name="Sharma G."/>
            <person name="Khatri I."/>
            <person name="Kaur C."/>
            <person name="Mayilraj S."/>
            <person name="Subramanian S."/>
        </authorList>
    </citation>
    <scope>NUCLEOTIDE SEQUENCE [LARGE SCALE GENOMIC DNA]</scope>
    <source>
        <strain evidence="6 7">DSM 436</strain>
    </source>
</reference>
<dbReference type="PANTHER" id="PTHR30411">
    <property type="entry name" value="CYTOPLASMIC PROTEIN"/>
    <property type="match status" value="1"/>
</dbReference>
<dbReference type="AlphaFoldDB" id="A0A017TEL4"/>
<gene>
    <name evidence="6" type="ORF">CAP_8175</name>
</gene>
<dbReference type="STRING" id="1192034.CAP_8175"/>
<dbReference type="SUPFAM" id="SSF55826">
    <property type="entry name" value="YbaK/ProRS associated domain"/>
    <property type="match status" value="1"/>
</dbReference>
<dbReference type="EC" id="4.2.-.-" evidence="4"/>
<dbReference type="InterPro" id="IPR004369">
    <property type="entry name" value="Prolyl-tRNA_editing_YbaK/EbsC"/>
</dbReference>
<dbReference type="NCBIfam" id="TIGR00011">
    <property type="entry name" value="YbaK_EbsC"/>
    <property type="match status" value="1"/>
</dbReference>
<proteinExistence type="inferred from homology"/>
<dbReference type="CDD" id="cd00002">
    <property type="entry name" value="YbaK_deacylase"/>
    <property type="match status" value="1"/>
</dbReference>
<evidence type="ECO:0000259" key="5">
    <source>
        <dbReference type="Pfam" id="PF04073"/>
    </source>
</evidence>
<dbReference type="RefSeq" id="WP_044237191.1">
    <property type="nucleotide sequence ID" value="NZ_ASRX01000008.1"/>
</dbReference>
<evidence type="ECO:0000313" key="6">
    <source>
        <dbReference type="EMBL" id="EYF07674.1"/>
    </source>
</evidence>
<dbReference type="GO" id="GO:0006412">
    <property type="term" value="P:translation"/>
    <property type="evidence" value="ECO:0007669"/>
    <property type="project" value="UniProtKB-KW"/>
</dbReference>
<evidence type="ECO:0000256" key="4">
    <source>
        <dbReference type="PIRNR" id="PIRNR006181"/>
    </source>
</evidence>
<comment type="similarity">
    <text evidence="1 4">Belongs to the prolyl-tRNA editing family. YbaK/EbsC subfamily.</text>
</comment>
<dbReference type="Gene3D" id="3.90.960.10">
    <property type="entry name" value="YbaK/aminoacyl-tRNA synthetase-associated domain"/>
    <property type="match status" value="1"/>
</dbReference>
<keyword evidence="3 4" id="KW-0456">Lyase</keyword>
<dbReference type="GO" id="GO:0016829">
    <property type="term" value="F:lyase activity"/>
    <property type="evidence" value="ECO:0007669"/>
    <property type="project" value="UniProtKB-KW"/>
</dbReference>
<accession>A0A017TEL4</accession>
<name>A0A017TEL4_9BACT</name>
<dbReference type="EMBL" id="ASRX01000008">
    <property type="protein sequence ID" value="EYF07674.1"/>
    <property type="molecule type" value="Genomic_DNA"/>
</dbReference>
<comment type="caution">
    <text evidence="6">The sequence shown here is derived from an EMBL/GenBank/DDBJ whole genome shotgun (WGS) entry which is preliminary data.</text>
</comment>
<organism evidence="6 7">
    <name type="scientific">Chondromyces apiculatus DSM 436</name>
    <dbReference type="NCBI Taxonomy" id="1192034"/>
    <lineage>
        <taxon>Bacteria</taxon>
        <taxon>Pseudomonadati</taxon>
        <taxon>Myxococcota</taxon>
        <taxon>Polyangia</taxon>
        <taxon>Polyangiales</taxon>
        <taxon>Polyangiaceae</taxon>
        <taxon>Chondromyces</taxon>
    </lineage>
</organism>
<dbReference type="Pfam" id="PF04073">
    <property type="entry name" value="tRNA_edit"/>
    <property type="match status" value="1"/>
</dbReference>
<feature type="domain" description="YbaK/aminoacyl-tRNA synthetase-associated" evidence="5">
    <location>
        <begin position="30"/>
        <end position="144"/>
    </location>
</feature>
<evidence type="ECO:0000256" key="3">
    <source>
        <dbReference type="ARBA" id="ARBA00023239"/>
    </source>
</evidence>
<dbReference type="InterPro" id="IPR036754">
    <property type="entry name" value="YbaK/aa-tRNA-synt-asso_dom_sf"/>
</dbReference>
<protein>
    <recommendedName>
        <fullName evidence="4">Cys-tRNA(Pro)/Cys-tRNA(Cys) deacylase</fullName>
        <ecNumber evidence="4">4.2.-.-</ecNumber>
    </recommendedName>
</protein>
<evidence type="ECO:0000313" key="7">
    <source>
        <dbReference type="Proteomes" id="UP000019678"/>
    </source>
</evidence>
<dbReference type="Proteomes" id="UP000019678">
    <property type="component" value="Unassembled WGS sequence"/>
</dbReference>
<dbReference type="OrthoDB" id="9809296at2"/>
<dbReference type="eggNOG" id="COG2606">
    <property type="taxonomic scope" value="Bacteria"/>
</dbReference>
<sequence length="157" mass="16844">MKTNAARILDALGISYELREYEVDPEDLRAETVAAKIGMPAEQVWKTLVARGDRNGVCFAVVPATAELDLKGLAKLSGDRKVDTVALKEVQPLTGYIRGGVTVLGAKKAYPVYVDETLELFDVVSISAGVRGTQILIAPTDYLRAVRAQVGAIAAVR</sequence>
<dbReference type="PIRSF" id="PIRSF006181">
    <property type="entry name" value="EbsC_YbaK"/>
    <property type="match status" value="1"/>
</dbReference>
<keyword evidence="2 4" id="KW-0648">Protein biosynthesis</keyword>
<keyword evidence="7" id="KW-1185">Reference proteome</keyword>
<evidence type="ECO:0000256" key="1">
    <source>
        <dbReference type="ARBA" id="ARBA00009798"/>
    </source>
</evidence>
<dbReference type="GO" id="GO:0002161">
    <property type="term" value="F:aminoacyl-tRNA deacylase activity"/>
    <property type="evidence" value="ECO:0007669"/>
    <property type="project" value="InterPro"/>
</dbReference>